<organism evidence="2 3">
    <name type="scientific">Alteromonas lipolytica</name>
    <dbReference type="NCBI Taxonomy" id="1856405"/>
    <lineage>
        <taxon>Bacteria</taxon>
        <taxon>Pseudomonadati</taxon>
        <taxon>Pseudomonadota</taxon>
        <taxon>Gammaproteobacteria</taxon>
        <taxon>Alteromonadales</taxon>
        <taxon>Alteromonadaceae</taxon>
        <taxon>Alteromonas/Salinimonas group</taxon>
        <taxon>Alteromonas</taxon>
    </lineage>
</organism>
<dbReference type="Proteomes" id="UP000176037">
    <property type="component" value="Unassembled WGS sequence"/>
</dbReference>
<keyword evidence="3" id="KW-1185">Reference proteome</keyword>
<proteinExistence type="predicted"/>
<sequence>MHVNGKETREDSYFLHFNANVNNETCPFLYPAVYTIGYCCKVDIIGYGQQRLMDKTMFKTILSYLLPTLLLCLCFAAWQSFDNARREDKALAMIESAKKGDPANYEEQALKAIALLNYRNILGHNVLVDAPLTASILVSMDPYVDDDDRRANYLQTALNYYLAATKLKPAYGNYWALIAQIKIYLGQNDEAFSQYLNLAHEYGPHNYMVHVNLAILAQAMINNGMTISSEQRRIISHHLRYGLVHRKSASSLRLLLVKQDAAQQEMCRWLEDKTARGKLQCA</sequence>
<reference evidence="2 3" key="1">
    <citation type="submission" date="2016-09" db="EMBL/GenBank/DDBJ databases">
        <title>Alteromonas lipolytica, a new species isolated from sea water.</title>
        <authorList>
            <person name="Wu Y.-H."/>
            <person name="Cheng H."/>
            <person name="Xu X.-W."/>
        </authorList>
    </citation>
    <scope>NUCLEOTIDE SEQUENCE [LARGE SCALE GENOMIC DNA]</scope>
    <source>
        <strain evidence="2 3">JW12</strain>
    </source>
</reference>
<gene>
    <name evidence="2" type="ORF">BFC17_14420</name>
</gene>
<dbReference type="STRING" id="1856405.BFC17_14420"/>
<dbReference type="EMBL" id="MJIC01000010">
    <property type="protein sequence ID" value="OFI34771.1"/>
    <property type="molecule type" value="Genomic_DNA"/>
</dbReference>
<comment type="caution">
    <text evidence="2">The sequence shown here is derived from an EMBL/GenBank/DDBJ whole genome shotgun (WGS) entry which is preliminary data.</text>
</comment>
<evidence type="ECO:0008006" key="4">
    <source>
        <dbReference type="Google" id="ProtNLM"/>
    </source>
</evidence>
<evidence type="ECO:0000313" key="3">
    <source>
        <dbReference type="Proteomes" id="UP000176037"/>
    </source>
</evidence>
<keyword evidence="1" id="KW-1133">Transmembrane helix</keyword>
<dbReference type="SUPFAM" id="SSF48452">
    <property type="entry name" value="TPR-like"/>
    <property type="match status" value="1"/>
</dbReference>
<evidence type="ECO:0000313" key="2">
    <source>
        <dbReference type="EMBL" id="OFI34771.1"/>
    </source>
</evidence>
<evidence type="ECO:0000256" key="1">
    <source>
        <dbReference type="SAM" id="Phobius"/>
    </source>
</evidence>
<feature type="transmembrane region" description="Helical" evidence="1">
    <location>
        <begin position="61"/>
        <end position="81"/>
    </location>
</feature>
<keyword evidence="1" id="KW-0472">Membrane</keyword>
<accession>A0A1E8FFS2</accession>
<protein>
    <recommendedName>
        <fullName evidence="4">Tetratricopeptide repeat-like domain-containing protein</fullName>
    </recommendedName>
</protein>
<name>A0A1E8FFS2_9ALTE</name>
<dbReference type="AlphaFoldDB" id="A0A1E8FFS2"/>
<dbReference type="InterPro" id="IPR011990">
    <property type="entry name" value="TPR-like_helical_dom_sf"/>
</dbReference>
<keyword evidence="1" id="KW-0812">Transmembrane</keyword>
<dbReference type="Gene3D" id="1.25.40.10">
    <property type="entry name" value="Tetratricopeptide repeat domain"/>
    <property type="match status" value="1"/>
</dbReference>